<evidence type="ECO:0000259" key="12">
    <source>
        <dbReference type="PROSITE" id="PS50103"/>
    </source>
</evidence>
<keyword evidence="9" id="KW-0694">RNA-binding</keyword>
<dbReference type="InterPro" id="IPR001878">
    <property type="entry name" value="Znf_CCHC"/>
</dbReference>
<dbReference type="OrthoDB" id="1914176at2759"/>
<dbReference type="InterPro" id="IPR045348">
    <property type="entry name" value="CPSF4/Yth1"/>
</dbReference>
<keyword evidence="10" id="KW-0539">Nucleus</keyword>
<feature type="domain" description="C3H1-type" evidence="12">
    <location>
        <begin position="62"/>
        <end position="89"/>
    </location>
</feature>
<comment type="similarity">
    <text evidence="2">Belongs to the CPSF4/YTH1 family.</text>
</comment>
<dbReference type="InterPro" id="IPR036855">
    <property type="entry name" value="Znf_CCCH_sf"/>
</dbReference>
<dbReference type="EMBL" id="PZQS01000001">
    <property type="protein sequence ID" value="PVD37481.1"/>
    <property type="molecule type" value="Genomic_DNA"/>
</dbReference>
<dbReference type="PANTHER" id="PTHR23102:SF24">
    <property type="entry name" value="CLEAVAGE AND POLYADENYLATION SPECIFICITY FACTOR SUBUNIT 4"/>
    <property type="match status" value="1"/>
</dbReference>
<feature type="domain" description="CCHC-type" evidence="13">
    <location>
        <begin position="187"/>
        <end position="202"/>
    </location>
</feature>
<keyword evidence="7 11" id="KW-0863">Zinc-finger</keyword>
<proteinExistence type="inferred from homology"/>
<protein>
    <recommendedName>
        <fullName evidence="3">Cleavage and polyadenylation specificity factor subunit 4</fullName>
    </recommendedName>
</protein>
<dbReference type="GO" id="GO:0005634">
    <property type="term" value="C:nucleus"/>
    <property type="evidence" value="ECO:0007669"/>
    <property type="project" value="UniProtKB-SubCell"/>
</dbReference>
<dbReference type="Pfam" id="PF15663">
    <property type="entry name" value="zf-CCCH_3"/>
    <property type="match status" value="1"/>
</dbReference>
<sequence length="560" mass="62833">MQELVAPVSDIKFDIEFALDQQIGSLPLPFPGMDKSGSAICTFFLSSVCNKGTACPFRHVKGDRTVVCKHWLRGLCKKGDDCEFLHEYDMSKMPECYFFSKFGQCSNKECPFLHIDPENKIKDCPWYDRGFCRHGPNCKNRHVRRVICQCFLNGFCLDGPDCKYVHPSFDIPAPDPQQQAKKAAIVCHMCGEAGHKALHCPRPIQPMAWNLLVQSRQESQSGTQETAEGRRPLDQVTCFKSQALVTVVTIDRPTGDRNGVHTVERDGTRECSSEFRAQHASHLRGSSGEGDHHTSWVMVPGRAAKTRKINGQQTISPSLLRRIGRAFRVTKTIVRRNQGQLCVTPQRNLLPLVATASLSDYSCLTKFQVSQDVVVTAVTPENIRDNHLTEDQIETFVPPGRFFEKMHVTVKLLQNYVKAGENLRFRMSFSKNCPTITEIGIKLQQILRLTVPNKSKKLDGSRMDQSSVILEDTVTTIRELVGILPPPGLQVLDNILVPLKTCDGCTVMPSVHGTFIQWLAWRPLPWLQNAEVKLGNGPITPSEHLIESEAFARLPGFQDI</sequence>
<evidence type="ECO:0000256" key="7">
    <source>
        <dbReference type="ARBA" id="ARBA00022771"/>
    </source>
</evidence>
<dbReference type="SUPFAM" id="SSF90229">
    <property type="entry name" value="CCCH zinc finger"/>
    <property type="match status" value="2"/>
</dbReference>
<dbReference type="SMART" id="SM00356">
    <property type="entry name" value="ZnF_C3H1"/>
    <property type="match status" value="5"/>
</dbReference>
<keyword evidence="4" id="KW-0507">mRNA processing</keyword>
<dbReference type="InterPro" id="IPR041686">
    <property type="entry name" value="Znf-CCCH_3"/>
</dbReference>
<evidence type="ECO:0000256" key="9">
    <source>
        <dbReference type="ARBA" id="ARBA00022884"/>
    </source>
</evidence>
<evidence type="ECO:0000256" key="3">
    <source>
        <dbReference type="ARBA" id="ARBA00016264"/>
    </source>
</evidence>
<dbReference type="AlphaFoldDB" id="A0A2T7PVN9"/>
<comment type="caution">
    <text evidence="14">The sequence shown here is derived from an EMBL/GenBank/DDBJ whole genome shotgun (WGS) entry which is preliminary data.</text>
</comment>
<dbReference type="FunFam" id="4.10.1000.10:FF:000005">
    <property type="entry name" value="cleavage and polyadenylation specificity factor subunit 4"/>
    <property type="match status" value="1"/>
</dbReference>
<dbReference type="PROSITE" id="PS50158">
    <property type="entry name" value="ZF_CCHC"/>
    <property type="match status" value="1"/>
</dbReference>
<evidence type="ECO:0000256" key="1">
    <source>
        <dbReference type="ARBA" id="ARBA00004123"/>
    </source>
</evidence>
<feature type="zinc finger region" description="C3H1-type" evidence="11">
    <location>
        <begin position="62"/>
        <end position="89"/>
    </location>
</feature>
<feature type="domain" description="C3H1-type" evidence="12">
    <location>
        <begin position="147"/>
        <end position="169"/>
    </location>
</feature>
<feature type="domain" description="C3H1-type" evidence="12">
    <location>
        <begin position="35"/>
        <end position="61"/>
    </location>
</feature>
<feature type="zinc finger region" description="C3H1-type" evidence="11">
    <location>
        <begin position="118"/>
        <end position="145"/>
    </location>
</feature>
<accession>A0A2T7PVN9</accession>
<dbReference type="InterPro" id="IPR036875">
    <property type="entry name" value="Znf_CCHC_sf"/>
</dbReference>
<dbReference type="GO" id="GO:0008270">
    <property type="term" value="F:zinc ion binding"/>
    <property type="evidence" value="ECO:0007669"/>
    <property type="project" value="UniProtKB-KW"/>
</dbReference>
<name>A0A2T7PVN9_POMCA</name>
<evidence type="ECO:0000256" key="2">
    <source>
        <dbReference type="ARBA" id="ARBA00008907"/>
    </source>
</evidence>
<evidence type="ECO:0000256" key="11">
    <source>
        <dbReference type="PROSITE-ProRule" id="PRU00723"/>
    </source>
</evidence>
<dbReference type="Pfam" id="PF14608">
    <property type="entry name" value="zf-CCCH_2"/>
    <property type="match status" value="2"/>
</dbReference>
<dbReference type="GO" id="GO:0003723">
    <property type="term" value="F:RNA binding"/>
    <property type="evidence" value="ECO:0007669"/>
    <property type="project" value="UniProtKB-KW"/>
</dbReference>
<evidence type="ECO:0000256" key="4">
    <source>
        <dbReference type="ARBA" id="ARBA00022664"/>
    </source>
</evidence>
<gene>
    <name evidence="14" type="ORF">C0Q70_00071</name>
</gene>
<dbReference type="Gene3D" id="4.10.1000.10">
    <property type="entry name" value="Zinc finger, CCCH-type"/>
    <property type="match status" value="2"/>
</dbReference>
<dbReference type="GO" id="GO:0006397">
    <property type="term" value="P:mRNA processing"/>
    <property type="evidence" value="ECO:0007669"/>
    <property type="project" value="UniProtKB-KW"/>
</dbReference>
<feature type="domain" description="C3H1-type" evidence="12">
    <location>
        <begin position="90"/>
        <end position="117"/>
    </location>
</feature>
<dbReference type="STRING" id="400727.A0A2T7PVN9"/>
<dbReference type="InterPro" id="IPR000571">
    <property type="entry name" value="Znf_CCCH"/>
</dbReference>
<dbReference type="Proteomes" id="UP000245119">
    <property type="component" value="Linkage Group LG1"/>
</dbReference>
<evidence type="ECO:0000256" key="6">
    <source>
        <dbReference type="ARBA" id="ARBA00022737"/>
    </source>
</evidence>
<dbReference type="PROSITE" id="PS50103">
    <property type="entry name" value="ZF_C3H1"/>
    <property type="match status" value="5"/>
</dbReference>
<comment type="subcellular location">
    <subcellularLocation>
        <location evidence="1">Nucleus</location>
    </subcellularLocation>
</comment>
<evidence type="ECO:0000256" key="8">
    <source>
        <dbReference type="ARBA" id="ARBA00022833"/>
    </source>
</evidence>
<keyword evidence="6" id="KW-0677">Repeat</keyword>
<feature type="domain" description="C3H1-type" evidence="12">
    <location>
        <begin position="118"/>
        <end position="145"/>
    </location>
</feature>
<dbReference type="PANTHER" id="PTHR23102">
    <property type="entry name" value="CLEAVAGE AND POLYADENYLATION SPECIFICITY FACTOR SUBUNIT 4-RELATED"/>
    <property type="match status" value="1"/>
</dbReference>
<feature type="zinc finger region" description="C3H1-type" evidence="11">
    <location>
        <begin position="147"/>
        <end position="169"/>
    </location>
</feature>
<keyword evidence="5 11" id="KW-0479">Metal-binding</keyword>
<dbReference type="SUPFAM" id="SSF57756">
    <property type="entry name" value="Retrovirus zinc finger-like domains"/>
    <property type="match status" value="1"/>
</dbReference>
<organism evidence="14 15">
    <name type="scientific">Pomacea canaliculata</name>
    <name type="common">Golden apple snail</name>
    <dbReference type="NCBI Taxonomy" id="400727"/>
    <lineage>
        <taxon>Eukaryota</taxon>
        <taxon>Metazoa</taxon>
        <taxon>Spiralia</taxon>
        <taxon>Lophotrochozoa</taxon>
        <taxon>Mollusca</taxon>
        <taxon>Gastropoda</taxon>
        <taxon>Caenogastropoda</taxon>
        <taxon>Architaenioglossa</taxon>
        <taxon>Ampullarioidea</taxon>
        <taxon>Ampullariidae</taxon>
        <taxon>Pomacea</taxon>
    </lineage>
</organism>
<evidence type="ECO:0000313" key="15">
    <source>
        <dbReference type="Proteomes" id="UP000245119"/>
    </source>
</evidence>
<keyword evidence="15" id="KW-1185">Reference proteome</keyword>
<feature type="zinc finger region" description="C3H1-type" evidence="11">
    <location>
        <begin position="90"/>
        <end position="117"/>
    </location>
</feature>
<evidence type="ECO:0000256" key="5">
    <source>
        <dbReference type="ARBA" id="ARBA00022723"/>
    </source>
</evidence>
<reference evidence="14 15" key="1">
    <citation type="submission" date="2018-04" db="EMBL/GenBank/DDBJ databases">
        <title>The genome of golden apple snail Pomacea canaliculata provides insight into stress tolerance and invasive adaptation.</title>
        <authorList>
            <person name="Liu C."/>
            <person name="Liu B."/>
            <person name="Ren Y."/>
            <person name="Zhang Y."/>
            <person name="Wang H."/>
            <person name="Li S."/>
            <person name="Jiang F."/>
            <person name="Yin L."/>
            <person name="Zhang G."/>
            <person name="Qian W."/>
            <person name="Fan W."/>
        </authorList>
    </citation>
    <scope>NUCLEOTIDE SEQUENCE [LARGE SCALE GENOMIC DNA]</scope>
    <source>
        <strain evidence="14">SZHN2017</strain>
        <tissue evidence="14">Muscle</tissue>
    </source>
</reference>
<evidence type="ECO:0000259" key="13">
    <source>
        <dbReference type="PROSITE" id="PS50158"/>
    </source>
</evidence>
<evidence type="ECO:0000313" key="14">
    <source>
        <dbReference type="EMBL" id="PVD37481.1"/>
    </source>
</evidence>
<feature type="zinc finger region" description="C3H1-type" evidence="11">
    <location>
        <begin position="35"/>
        <end position="61"/>
    </location>
</feature>
<keyword evidence="8 11" id="KW-0862">Zinc</keyword>
<evidence type="ECO:0000256" key="10">
    <source>
        <dbReference type="ARBA" id="ARBA00023242"/>
    </source>
</evidence>